<dbReference type="EMBL" id="JPOS01000026">
    <property type="protein sequence ID" value="KGE88054.1"/>
    <property type="molecule type" value="Genomic_DNA"/>
</dbReference>
<organism evidence="1 2">
    <name type="scientific">Phaeodactylibacter xiamenensis</name>
    <dbReference type="NCBI Taxonomy" id="1524460"/>
    <lineage>
        <taxon>Bacteria</taxon>
        <taxon>Pseudomonadati</taxon>
        <taxon>Bacteroidota</taxon>
        <taxon>Saprospiria</taxon>
        <taxon>Saprospirales</taxon>
        <taxon>Haliscomenobacteraceae</taxon>
        <taxon>Phaeodactylibacter</taxon>
    </lineage>
</organism>
<keyword evidence="2" id="KW-1185">Reference proteome</keyword>
<reference evidence="1 2" key="1">
    <citation type="journal article" date="2014" name="Int. J. Syst. Evol. Microbiol.">
        <title>Phaeodactylibacter xiamenensis gen. nov., sp. nov., a member of the family Saprospiraceae isolated from the marine alga Phaeodactylum tricornutum.</title>
        <authorList>
            <person name="Chen Z.Jr."/>
            <person name="Lei X."/>
            <person name="Lai Q."/>
            <person name="Li Y."/>
            <person name="Zhang B."/>
            <person name="Zhang J."/>
            <person name="Zhang H."/>
            <person name="Yang L."/>
            <person name="Zheng W."/>
            <person name="Tian Y."/>
            <person name="Yu Z."/>
            <person name="Xu H.Jr."/>
            <person name="Zheng T."/>
        </authorList>
    </citation>
    <scope>NUCLEOTIDE SEQUENCE [LARGE SCALE GENOMIC DNA]</scope>
    <source>
        <strain evidence="1 2">KD52</strain>
    </source>
</reference>
<gene>
    <name evidence="1" type="ORF">IX84_11730</name>
</gene>
<proteinExistence type="predicted"/>
<name>A0A098S6L0_9BACT</name>
<sequence>MKEWELDYEWLRVRHLVKETFDRTDLPDLNAILFLIGIQELGRWQEAFTKEEKQDLMHIAVCRLLSYGGHYAFKGRDADGWPHYELRRPVEAQGLEAQENLLKEYAIQYFRELELENGGLEDE</sequence>
<evidence type="ECO:0000313" key="2">
    <source>
        <dbReference type="Proteomes" id="UP000029736"/>
    </source>
</evidence>
<evidence type="ECO:0000313" key="1">
    <source>
        <dbReference type="EMBL" id="KGE88054.1"/>
    </source>
</evidence>
<dbReference type="AlphaFoldDB" id="A0A098S6L0"/>
<accession>A0A098S6L0</accession>
<dbReference type="OrthoDB" id="794480at2"/>
<dbReference type="STRING" id="1524460.IX84_11730"/>
<dbReference type="Proteomes" id="UP000029736">
    <property type="component" value="Unassembled WGS sequence"/>
</dbReference>
<protein>
    <submittedName>
        <fullName evidence="1">Uncharacterized protein</fullName>
    </submittedName>
</protein>
<dbReference type="RefSeq" id="WP_044220253.1">
    <property type="nucleotide sequence ID" value="NZ_JBKAGJ010000037.1"/>
</dbReference>
<comment type="caution">
    <text evidence="1">The sequence shown here is derived from an EMBL/GenBank/DDBJ whole genome shotgun (WGS) entry which is preliminary data.</text>
</comment>